<organism evidence="1 2">
    <name type="scientific">Methylocystis iwaonis</name>
    <dbReference type="NCBI Taxonomy" id="2885079"/>
    <lineage>
        <taxon>Bacteria</taxon>
        <taxon>Pseudomonadati</taxon>
        <taxon>Pseudomonadota</taxon>
        <taxon>Alphaproteobacteria</taxon>
        <taxon>Hyphomicrobiales</taxon>
        <taxon>Methylocystaceae</taxon>
        <taxon>Methylocystis</taxon>
    </lineage>
</organism>
<evidence type="ECO:0000313" key="1">
    <source>
        <dbReference type="EMBL" id="BDV35200.1"/>
    </source>
</evidence>
<sequence length="72" mass="8189">MSRKKRRPSGRDCVLAGAALSSLKERERHERKIMASAAPMIAPVVAMWRDAQQSGIRLINLERRARFARLES</sequence>
<keyword evidence="2" id="KW-1185">Reference proteome</keyword>
<proteinExistence type="predicted"/>
<dbReference type="Proteomes" id="UP001317629">
    <property type="component" value="Chromosome"/>
</dbReference>
<reference evidence="1 2" key="1">
    <citation type="journal article" date="2023" name="Int. J. Syst. Evol. Microbiol.">
        <title>Methylocystis iwaonis sp. nov., a type II methane-oxidizing bacterium from surface soil of a rice paddy field in Japan, and emended description of the genus Methylocystis (ex Whittenbury et al. 1970) Bowman et al. 1993.</title>
        <authorList>
            <person name="Kaise H."/>
            <person name="Sawadogo J.B."/>
            <person name="Alam M.S."/>
            <person name="Ueno C."/>
            <person name="Dianou D."/>
            <person name="Shinjo R."/>
            <person name="Asakawa S."/>
        </authorList>
    </citation>
    <scope>NUCLEOTIDE SEQUENCE [LARGE SCALE GENOMIC DNA]</scope>
    <source>
        <strain evidence="1 2">SS37A-Re</strain>
    </source>
</reference>
<dbReference type="RefSeq" id="WP_246744794.1">
    <property type="nucleotide sequence ID" value="NZ_AP027142.1"/>
</dbReference>
<dbReference type="EMBL" id="AP027142">
    <property type="protein sequence ID" value="BDV35200.1"/>
    <property type="molecule type" value="Genomic_DNA"/>
</dbReference>
<name>A0ABM8EB54_9HYPH</name>
<evidence type="ECO:0000313" key="2">
    <source>
        <dbReference type="Proteomes" id="UP001317629"/>
    </source>
</evidence>
<accession>A0ABM8EB54</accession>
<gene>
    <name evidence="1" type="ORF">SS37A_27290</name>
</gene>
<protein>
    <submittedName>
        <fullName evidence="1">Uncharacterized protein</fullName>
    </submittedName>
</protein>